<gene>
    <name evidence="1" type="ORF">GGR95_003658</name>
</gene>
<dbReference type="EMBL" id="JACIEI010000024">
    <property type="protein sequence ID" value="MBB3995992.1"/>
    <property type="molecule type" value="Genomic_DNA"/>
</dbReference>
<proteinExistence type="predicted"/>
<sequence length="75" mass="8499">MSVDCVILAGNFSYAEIDRCVSPSSPLGRLNVRPIANLQRLIDWMLRRSFPKTNIGGLKQHFGRPENCYAYKTDP</sequence>
<keyword evidence="2" id="KW-1185">Reference proteome</keyword>
<accession>A0A7W6E759</accession>
<evidence type="ECO:0000313" key="2">
    <source>
        <dbReference type="Proteomes" id="UP000530268"/>
    </source>
</evidence>
<dbReference type="AlphaFoldDB" id="A0A7W6E759"/>
<comment type="caution">
    <text evidence="1">The sequence shown here is derived from an EMBL/GenBank/DDBJ whole genome shotgun (WGS) entry which is preliminary data.</text>
</comment>
<dbReference type="Proteomes" id="UP000530268">
    <property type="component" value="Unassembled WGS sequence"/>
</dbReference>
<evidence type="ECO:0000313" key="1">
    <source>
        <dbReference type="EMBL" id="MBB3995992.1"/>
    </source>
</evidence>
<protein>
    <submittedName>
        <fullName evidence="1">Uncharacterized protein (DUF3820 family)</fullName>
    </submittedName>
</protein>
<organism evidence="1 2">
    <name type="scientific">Sulfitobacter undariae</name>
    <dbReference type="NCBI Taxonomy" id="1563671"/>
    <lineage>
        <taxon>Bacteria</taxon>
        <taxon>Pseudomonadati</taxon>
        <taxon>Pseudomonadota</taxon>
        <taxon>Alphaproteobacteria</taxon>
        <taxon>Rhodobacterales</taxon>
        <taxon>Roseobacteraceae</taxon>
        <taxon>Sulfitobacter</taxon>
    </lineage>
</organism>
<name>A0A7W6E759_9RHOB</name>
<reference evidence="1 2" key="1">
    <citation type="submission" date="2020-08" db="EMBL/GenBank/DDBJ databases">
        <title>Genomic Encyclopedia of Type Strains, Phase IV (KMG-IV): sequencing the most valuable type-strain genomes for metagenomic binning, comparative biology and taxonomic classification.</title>
        <authorList>
            <person name="Goeker M."/>
        </authorList>
    </citation>
    <scope>NUCLEOTIDE SEQUENCE [LARGE SCALE GENOMIC DNA]</scope>
    <source>
        <strain evidence="1 2">DSM 102234</strain>
    </source>
</reference>